<dbReference type="PANTHER" id="PTHR44489">
    <property type="match status" value="1"/>
</dbReference>
<dbReference type="PRINTS" id="PR00320">
    <property type="entry name" value="GPROTEINBRPT"/>
</dbReference>
<evidence type="ECO:0000313" key="11">
    <source>
        <dbReference type="Proteomes" id="UP000826271"/>
    </source>
</evidence>
<keyword evidence="11" id="KW-1185">Reference proteome</keyword>
<dbReference type="InterPro" id="IPR000571">
    <property type="entry name" value="Znf_CCCH"/>
</dbReference>
<dbReference type="InterPro" id="IPR020472">
    <property type="entry name" value="WD40_PAC1"/>
</dbReference>
<feature type="compositionally biased region" description="Polar residues" evidence="8">
    <location>
        <begin position="118"/>
        <end position="130"/>
    </location>
</feature>
<accession>A0AAV6YFK8</accession>
<dbReference type="InterPro" id="IPR015943">
    <property type="entry name" value="WD40/YVTN_repeat-like_dom_sf"/>
</dbReference>
<dbReference type="AlphaFoldDB" id="A0AAV6YFK8"/>
<feature type="repeat" description="WD" evidence="6">
    <location>
        <begin position="334"/>
        <end position="373"/>
    </location>
</feature>
<dbReference type="Pfam" id="PF00400">
    <property type="entry name" value="WD40"/>
    <property type="match status" value="3"/>
</dbReference>
<dbReference type="InterPro" id="IPR001680">
    <property type="entry name" value="WD40_rpt"/>
</dbReference>
<dbReference type="SMART" id="SM00356">
    <property type="entry name" value="ZnF_C3H1"/>
    <property type="match status" value="2"/>
</dbReference>
<dbReference type="InterPro" id="IPR036855">
    <property type="entry name" value="Znf_CCCH_sf"/>
</dbReference>
<feature type="region of interest" description="Disordered" evidence="8">
    <location>
        <begin position="37"/>
        <end position="130"/>
    </location>
</feature>
<dbReference type="SUPFAM" id="SSF90229">
    <property type="entry name" value="CCCH zinc finger"/>
    <property type="match status" value="1"/>
</dbReference>
<feature type="domain" description="C3H1-type" evidence="9">
    <location>
        <begin position="16"/>
        <end position="42"/>
    </location>
</feature>
<keyword evidence="1 6" id="KW-0853">WD repeat</keyword>
<feature type="zinc finger region" description="C3H1-type" evidence="7">
    <location>
        <begin position="133"/>
        <end position="160"/>
    </location>
</feature>
<evidence type="ECO:0000259" key="9">
    <source>
        <dbReference type="PROSITE" id="PS50103"/>
    </source>
</evidence>
<dbReference type="SMART" id="SM00320">
    <property type="entry name" value="WD40"/>
    <property type="match status" value="6"/>
</dbReference>
<evidence type="ECO:0000256" key="4">
    <source>
        <dbReference type="ARBA" id="ARBA00022771"/>
    </source>
</evidence>
<evidence type="ECO:0000256" key="7">
    <source>
        <dbReference type="PROSITE-ProRule" id="PRU00723"/>
    </source>
</evidence>
<keyword evidence="5 7" id="KW-0862">Zinc</keyword>
<keyword evidence="3" id="KW-0677">Repeat</keyword>
<dbReference type="Gene3D" id="2.130.10.10">
    <property type="entry name" value="YVTN repeat-like/Quinoprotein amine dehydrogenase"/>
    <property type="match status" value="2"/>
</dbReference>
<keyword evidence="4 7" id="KW-0863">Zinc-finger</keyword>
<keyword evidence="2 7" id="KW-0479">Metal-binding</keyword>
<feature type="zinc finger region" description="C3H1-type" evidence="7">
    <location>
        <begin position="16"/>
        <end position="42"/>
    </location>
</feature>
<dbReference type="InterPro" id="IPR019775">
    <property type="entry name" value="WD40_repeat_CS"/>
</dbReference>
<comment type="caution">
    <text evidence="10">The sequence shown here is derived from an EMBL/GenBank/DDBJ whole genome shotgun (WGS) entry which is preliminary data.</text>
</comment>
<evidence type="ECO:0000256" key="3">
    <source>
        <dbReference type="ARBA" id="ARBA00022737"/>
    </source>
</evidence>
<dbReference type="Gene3D" id="3.30.1370.210">
    <property type="match status" value="1"/>
</dbReference>
<evidence type="ECO:0000256" key="8">
    <source>
        <dbReference type="SAM" id="MobiDB-lite"/>
    </source>
</evidence>
<dbReference type="SUPFAM" id="SSF50978">
    <property type="entry name" value="WD40 repeat-like"/>
    <property type="match status" value="1"/>
</dbReference>
<dbReference type="EMBL" id="WHWC01000001">
    <property type="protein sequence ID" value="KAG8391741.1"/>
    <property type="molecule type" value="Genomic_DNA"/>
</dbReference>
<gene>
    <name evidence="10" type="ORF">BUALT_Bualt01G0218600</name>
</gene>
<dbReference type="InterPro" id="IPR044715">
    <property type="entry name" value="WDR86-like"/>
</dbReference>
<evidence type="ECO:0000256" key="5">
    <source>
        <dbReference type="ARBA" id="ARBA00022833"/>
    </source>
</evidence>
<name>A0AAV6YFK8_9LAMI</name>
<organism evidence="10 11">
    <name type="scientific">Buddleja alternifolia</name>
    <dbReference type="NCBI Taxonomy" id="168488"/>
    <lineage>
        <taxon>Eukaryota</taxon>
        <taxon>Viridiplantae</taxon>
        <taxon>Streptophyta</taxon>
        <taxon>Embryophyta</taxon>
        <taxon>Tracheophyta</taxon>
        <taxon>Spermatophyta</taxon>
        <taxon>Magnoliopsida</taxon>
        <taxon>eudicotyledons</taxon>
        <taxon>Gunneridae</taxon>
        <taxon>Pentapetalae</taxon>
        <taxon>asterids</taxon>
        <taxon>lamiids</taxon>
        <taxon>Lamiales</taxon>
        <taxon>Scrophulariaceae</taxon>
        <taxon>Buddlejeae</taxon>
        <taxon>Buddleja</taxon>
    </lineage>
</organism>
<reference evidence="10" key="1">
    <citation type="submission" date="2019-10" db="EMBL/GenBank/DDBJ databases">
        <authorList>
            <person name="Zhang R."/>
            <person name="Pan Y."/>
            <person name="Wang J."/>
            <person name="Ma R."/>
            <person name="Yu S."/>
        </authorList>
    </citation>
    <scope>NUCLEOTIDE SEQUENCE</scope>
    <source>
        <strain evidence="10">LA-IB0</strain>
        <tissue evidence="10">Leaf</tissue>
    </source>
</reference>
<proteinExistence type="predicted"/>
<dbReference type="PANTHER" id="PTHR44489:SF16">
    <property type="entry name" value="ANAPHASE-PROMOTING COMPLEX SUBUNIT 4 WD40 DOMAIN-CONTAINING PROTEIN"/>
    <property type="match status" value="1"/>
</dbReference>
<protein>
    <recommendedName>
        <fullName evidence="9">C3H1-type domain-containing protein</fullName>
    </recommendedName>
</protein>
<feature type="compositionally biased region" description="Polar residues" evidence="8">
    <location>
        <begin position="64"/>
        <end position="99"/>
    </location>
</feature>
<dbReference type="PROSITE" id="PS00678">
    <property type="entry name" value="WD_REPEATS_1"/>
    <property type="match status" value="1"/>
</dbReference>
<evidence type="ECO:0000256" key="2">
    <source>
        <dbReference type="ARBA" id="ARBA00022723"/>
    </source>
</evidence>
<evidence type="ECO:0000313" key="10">
    <source>
        <dbReference type="EMBL" id="KAG8391741.1"/>
    </source>
</evidence>
<evidence type="ECO:0000256" key="1">
    <source>
        <dbReference type="ARBA" id="ARBA00022574"/>
    </source>
</evidence>
<dbReference type="PROSITE" id="PS50103">
    <property type="entry name" value="ZF_C3H1"/>
    <property type="match status" value="2"/>
</dbReference>
<feature type="compositionally biased region" description="Basic and acidic residues" evidence="8">
    <location>
        <begin position="101"/>
        <end position="117"/>
    </location>
</feature>
<feature type="repeat" description="WD" evidence="6">
    <location>
        <begin position="171"/>
        <end position="212"/>
    </location>
</feature>
<dbReference type="GO" id="GO:0008270">
    <property type="term" value="F:zinc ion binding"/>
    <property type="evidence" value="ECO:0007669"/>
    <property type="project" value="UniProtKB-KW"/>
</dbReference>
<dbReference type="InterPro" id="IPR036322">
    <property type="entry name" value="WD40_repeat_dom_sf"/>
</dbReference>
<dbReference type="PROSITE" id="PS50294">
    <property type="entry name" value="WD_REPEATS_REGION"/>
    <property type="match status" value="2"/>
</dbReference>
<dbReference type="PROSITE" id="PS50082">
    <property type="entry name" value="WD_REPEATS_2"/>
    <property type="match status" value="3"/>
</dbReference>
<sequence>MEVRTVRKVSAYRGQPAKNQVCIYWLAGRCNRNPCRFMHRESPPPQSKQPQSAPPDDIHRKQSSKSTWKNPNHNFPRSGIVSTNEGGSFKSTSNQSTPQKVLDDTGRKISHMDRKMVNSEQKGLTTERSSVQKAQPKQCKYWLTGNCVQGEKCKDLHSWFSGSGFTMLAKLEGHSKAITGVTLPSGFDKLYSGGKDRFIRAWDCNSGQCVGSLSLDGEVGCLIAEGPWVLVGLPNTVKAWNLQSQAEFSVGGPVGLVNCIVIDNDMIFAGVEDGTILVWKWHPGTNIPEPAAMLKEHNGAVCSLIIGANRLYSASRDCTIKVWDLQNFQCVHTLRGHTRDVTSVLCWDIYLLSASLDNTLKVWSATENGTLEVVYEVKEDYGVNALCGIYDAENKPILLCSYKDNTVRLYDLPSFSERGRIFSKHDVQVIQVGSHGLFFTGDATGEISVWRLLEDPCATAS</sequence>
<feature type="domain" description="C3H1-type" evidence="9">
    <location>
        <begin position="133"/>
        <end position="160"/>
    </location>
</feature>
<feature type="repeat" description="WD" evidence="6">
    <location>
        <begin position="294"/>
        <end position="333"/>
    </location>
</feature>
<dbReference type="Proteomes" id="UP000826271">
    <property type="component" value="Unassembled WGS sequence"/>
</dbReference>
<evidence type="ECO:0000256" key="6">
    <source>
        <dbReference type="PROSITE-ProRule" id="PRU00221"/>
    </source>
</evidence>